<dbReference type="Pfam" id="PF04339">
    <property type="entry name" value="FemAB_like"/>
    <property type="match status" value="1"/>
</dbReference>
<dbReference type="Proteomes" id="UP001614394">
    <property type="component" value="Unassembled WGS sequence"/>
</dbReference>
<dbReference type="InterPro" id="IPR007434">
    <property type="entry name" value="FemAB-like"/>
</dbReference>
<dbReference type="Gene3D" id="3.40.630.30">
    <property type="match status" value="1"/>
</dbReference>
<dbReference type="EC" id="2.3.1.-" evidence="1"/>
<evidence type="ECO:0000313" key="1">
    <source>
        <dbReference type="EMBL" id="MFI9101749.1"/>
    </source>
</evidence>
<organism evidence="1 2">
    <name type="scientific">Streptomyces fildesensis</name>
    <dbReference type="NCBI Taxonomy" id="375757"/>
    <lineage>
        <taxon>Bacteria</taxon>
        <taxon>Bacillati</taxon>
        <taxon>Actinomycetota</taxon>
        <taxon>Actinomycetes</taxon>
        <taxon>Kitasatosporales</taxon>
        <taxon>Streptomycetaceae</taxon>
        <taxon>Streptomyces</taxon>
    </lineage>
</organism>
<comment type="caution">
    <text evidence="1">The sequence shown here is derived from an EMBL/GenBank/DDBJ whole genome shotgun (WGS) entry which is preliminary data.</text>
</comment>
<protein>
    <submittedName>
        <fullName evidence="1">GNAT family N-acetyltransferase</fullName>
        <ecNumber evidence="1">2.3.1.-</ecNumber>
    </submittedName>
</protein>
<evidence type="ECO:0000313" key="2">
    <source>
        <dbReference type="Proteomes" id="UP001614394"/>
    </source>
</evidence>
<name>A0ABW8C5P4_9ACTN</name>
<accession>A0ABW8C5P4</accession>
<reference evidence="1 2" key="1">
    <citation type="submission" date="2024-10" db="EMBL/GenBank/DDBJ databases">
        <title>The Natural Products Discovery Center: Release of the First 8490 Sequenced Strains for Exploring Actinobacteria Biosynthetic Diversity.</title>
        <authorList>
            <person name="Kalkreuter E."/>
            <person name="Kautsar S.A."/>
            <person name="Yang D."/>
            <person name="Bader C.D."/>
            <person name="Teijaro C.N."/>
            <person name="Fluegel L."/>
            <person name="Davis C.M."/>
            <person name="Simpson J.R."/>
            <person name="Lauterbach L."/>
            <person name="Steele A.D."/>
            <person name="Gui C."/>
            <person name="Meng S."/>
            <person name="Li G."/>
            <person name="Viehrig K."/>
            <person name="Ye F."/>
            <person name="Su P."/>
            <person name="Kiefer A.F."/>
            <person name="Nichols A."/>
            <person name="Cepeda A.J."/>
            <person name="Yan W."/>
            <person name="Fan B."/>
            <person name="Jiang Y."/>
            <person name="Adhikari A."/>
            <person name="Zheng C.-J."/>
            <person name="Schuster L."/>
            <person name="Cowan T.M."/>
            <person name="Smanski M.J."/>
            <person name="Chevrette M.G."/>
            <person name="De Carvalho L.P.S."/>
            <person name="Shen B."/>
        </authorList>
    </citation>
    <scope>NUCLEOTIDE SEQUENCE [LARGE SCALE GENOMIC DNA]</scope>
    <source>
        <strain evidence="1 2">NPDC053399</strain>
    </source>
</reference>
<proteinExistence type="predicted"/>
<sequence>MILETVPTLAAVPAAEWDHLARDTSFYLSHRWLTGEETDPSATCSYLIVRDPHGRPAAAAPLYLVHDEPNTNYRPEHHLDTGQDEAPRVIAGARRGYHNAPLLAPGLSAPQRADCLTMLRDAAREHAARHGTRHWWPYLTDRAATELGDVYGTAPCRIEDDATITLPGTGFDDYLAALPAKRRSGVRGERRAFDARALTVHTEPLSNCVEDAGRLLAILQRHHGHATDTAAMTAVMRRQAQAMGEDARVTAAYDGPAMVALSLVYHFGNTAWLRAVGHDPERTGDAFAYFNLAYYLPIEDAYRHGCTQLHAGMKSLAAKRGRGAHTSPLWALADPPR</sequence>
<dbReference type="InterPro" id="IPR016181">
    <property type="entry name" value="Acyl_CoA_acyltransferase"/>
</dbReference>
<dbReference type="RefSeq" id="WP_399648546.1">
    <property type="nucleotide sequence ID" value="NZ_JBITYG010000004.1"/>
</dbReference>
<keyword evidence="1" id="KW-0808">Transferase</keyword>
<keyword evidence="2" id="KW-1185">Reference proteome</keyword>
<dbReference type="EMBL" id="JBITYG010000004">
    <property type="protein sequence ID" value="MFI9101749.1"/>
    <property type="molecule type" value="Genomic_DNA"/>
</dbReference>
<dbReference type="SUPFAM" id="SSF55729">
    <property type="entry name" value="Acyl-CoA N-acyltransferases (Nat)"/>
    <property type="match status" value="1"/>
</dbReference>
<dbReference type="GO" id="GO:0016746">
    <property type="term" value="F:acyltransferase activity"/>
    <property type="evidence" value="ECO:0007669"/>
    <property type="project" value="UniProtKB-KW"/>
</dbReference>
<gene>
    <name evidence="1" type="ORF">ACIGXA_14620</name>
</gene>
<keyword evidence="1" id="KW-0012">Acyltransferase</keyword>